<feature type="non-terminal residue" evidence="1">
    <location>
        <position position="1"/>
    </location>
</feature>
<dbReference type="eggNOG" id="ENOG502QR1E">
    <property type="taxonomic scope" value="Eukaryota"/>
</dbReference>
<dbReference type="Gene3D" id="1.10.420.10">
    <property type="entry name" value="Peroxidase, domain 2"/>
    <property type="match status" value="1"/>
</dbReference>
<dbReference type="OMA" id="KTMFKAH"/>
<keyword evidence="2" id="KW-1185">Reference proteome</keyword>
<protein>
    <submittedName>
        <fullName evidence="1">Uncharacterized protein</fullName>
    </submittedName>
</protein>
<sequence length="35" mass="3982">ELRKGDSPGLVKFPTDKVLADDPSFRQYVQLYAKV</sequence>
<gene>
    <name evidence="1" type="ORF">BVRB_029280</name>
</gene>
<accession>A0A0J8DSE5</accession>
<dbReference type="Proteomes" id="UP000035740">
    <property type="component" value="Unassembled WGS sequence"/>
</dbReference>
<reference evidence="1 2" key="1">
    <citation type="journal article" date="2014" name="Nature">
        <title>The genome of the recently domesticated crop plant sugar beet (Beta vulgaris).</title>
        <authorList>
            <person name="Dohm J.C."/>
            <person name="Minoche A.E."/>
            <person name="Holtgrawe D."/>
            <person name="Capella-Gutierrez S."/>
            <person name="Zakrzewski F."/>
            <person name="Tafer H."/>
            <person name="Rupp O."/>
            <person name="Sorensen T.R."/>
            <person name="Stracke R."/>
            <person name="Reinhardt R."/>
            <person name="Goesmann A."/>
            <person name="Kraft T."/>
            <person name="Schulz B."/>
            <person name="Stadler P.F."/>
            <person name="Schmidt T."/>
            <person name="Gabaldon T."/>
            <person name="Lehrach H."/>
            <person name="Weisshaar B."/>
            <person name="Himmelbauer H."/>
        </authorList>
    </citation>
    <scope>NUCLEOTIDE SEQUENCE [LARGE SCALE GENOMIC DNA]</scope>
    <source>
        <tissue evidence="1">Taproot</tissue>
    </source>
</reference>
<dbReference type="OrthoDB" id="2859658at2759"/>
<dbReference type="EMBL" id="KQ100330">
    <property type="protein sequence ID" value="KMS93655.1"/>
    <property type="molecule type" value="Genomic_DNA"/>
</dbReference>
<dbReference type="AlphaFoldDB" id="A0A0J8DSE5"/>
<evidence type="ECO:0000313" key="2">
    <source>
        <dbReference type="Proteomes" id="UP000035740"/>
    </source>
</evidence>
<organism evidence="1 2">
    <name type="scientific">Beta vulgaris subsp. vulgaris</name>
    <name type="common">Beet</name>
    <dbReference type="NCBI Taxonomy" id="3555"/>
    <lineage>
        <taxon>Eukaryota</taxon>
        <taxon>Viridiplantae</taxon>
        <taxon>Streptophyta</taxon>
        <taxon>Embryophyta</taxon>
        <taxon>Tracheophyta</taxon>
        <taxon>Spermatophyta</taxon>
        <taxon>Magnoliopsida</taxon>
        <taxon>eudicotyledons</taxon>
        <taxon>Gunneridae</taxon>
        <taxon>Pentapetalae</taxon>
        <taxon>Caryophyllales</taxon>
        <taxon>Chenopodiaceae</taxon>
        <taxon>Betoideae</taxon>
        <taxon>Beta</taxon>
    </lineage>
</organism>
<evidence type="ECO:0000313" key="1">
    <source>
        <dbReference type="EMBL" id="KMS93655.1"/>
    </source>
</evidence>
<name>A0A0J8DSE5_BETVV</name>
<proteinExistence type="predicted"/>
<dbReference type="Gramene" id="KMS93655">
    <property type="protein sequence ID" value="KMS93655"/>
    <property type="gene ID" value="BVRB_029280"/>
</dbReference>